<gene>
    <name evidence="2" type="ORF">AVDCRST_MAG52-198</name>
</gene>
<name>A0A6J4H6F5_9ACTN</name>
<protein>
    <submittedName>
        <fullName evidence="2">Uncharacterized protein</fullName>
    </submittedName>
</protein>
<feature type="non-terminal residue" evidence="2">
    <location>
        <position position="218"/>
    </location>
</feature>
<dbReference type="AlphaFoldDB" id="A0A6J4H6F5"/>
<feature type="compositionally biased region" description="Low complexity" evidence="1">
    <location>
        <begin position="36"/>
        <end position="55"/>
    </location>
</feature>
<evidence type="ECO:0000256" key="1">
    <source>
        <dbReference type="SAM" id="MobiDB-lite"/>
    </source>
</evidence>
<dbReference type="EMBL" id="CADCTN010000018">
    <property type="protein sequence ID" value="CAA9215509.1"/>
    <property type="molecule type" value="Genomic_DNA"/>
</dbReference>
<evidence type="ECO:0000313" key="2">
    <source>
        <dbReference type="EMBL" id="CAA9215509.1"/>
    </source>
</evidence>
<accession>A0A6J4H6F5</accession>
<sequence length="218" mass="23779">DVRTERSLRRPGAARPAPGAGWAAAGLERTPAGLERTPTAAALRAAVPRVRPGALRADRLRGPSADGAAADGADRHRRSRGQPGHRAHRGGRHVLRRGRAHRPDAADRHRPRPHRGGHPVQPDHRRRHRPDHHRAPGPLPLVRLEGPQLGADRHLRAGRHQPGVRPHRRRDGPEHRLPHLAGLVPAAPHGRRDRRAGAEALQRVVPLPRLAAGQRAGL</sequence>
<feature type="region of interest" description="Disordered" evidence="1">
    <location>
        <begin position="1"/>
        <end position="200"/>
    </location>
</feature>
<reference evidence="2" key="1">
    <citation type="submission" date="2020-02" db="EMBL/GenBank/DDBJ databases">
        <authorList>
            <person name="Meier V. D."/>
        </authorList>
    </citation>
    <scope>NUCLEOTIDE SEQUENCE</scope>
    <source>
        <strain evidence="2">AVDCRST_MAG52</strain>
    </source>
</reference>
<organism evidence="2">
    <name type="scientific">uncultured Blastococcus sp</name>
    <dbReference type="NCBI Taxonomy" id="217144"/>
    <lineage>
        <taxon>Bacteria</taxon>
        <taxon>Bacillati</taxon>
        <taxon>Actinomycetota</taxon>
        <taxon>Actinomycetes</taxon>
        <taxon>Geodermatophilales</taxon>
        <taxon>Geodermatophilaceae</taxon>
        <taxon>Blastococcus</taxon>
        <taxon>environmental samples</taxon>
    </lineage>
</organism>
<feature type="compositionally biased region" description="Basic residues" evidence="1">
    <location>
        <begin position="75"/>
        <end position="100"/>
    </location>
</feature>
<feature type="non-terminal residue" evidence="2">
    <location>
        <position position="1"/>
    </location>
</feature>
<feature type="compositionally biased region" description="Low complexity" evidence="1">
    <location>
        <begin position="10"/>
        <end position="26"/>
    </location>
</feature>
<proteinExistence type="predicted"/>
<feature type="compositionally biased region" description="Low complexity" evidence="1">
    <location>
        <begin position="62"/>
        <end position="71"/>
    </location>
</feature>